<reference evidence="3 4" key="1">
    <citation type="submission" date="2018-09" db="EMBL/GenBank/DDBJ databases">
        <authorList>
            <person name="Zhu H."/>
        </authorList>
    </citation>
    <scope>NUCLEOTIDE SEQUENCE [LARGE SCALE GENOMIC DNA]</scope>
    <source>
        <strain evidence="3 4">K2W22B-5</strain>
    </source>
</reference>
<organism evidence="3 4">
    <name type="scientific">Azospirillum cavernae</name>
    <dbReference type="NCBI Taxonomy" id="2320860"/>
    <lineage>
        <taxon>Bacteria</taxon>
        <taxon>Pseudomonadati</taxon>
        <taxon>Pseudomonadota</taxon>
        <taxon>Alphaproteobacteria</taxon>
        <taxon>Rhodospirillales</taxon>
        <taxon>Azospirillaceae</taxon>
        <taxon>Azospirillum</taxon>
    </lineage>
</organism>
<dbReference type="Pfam" id="PF06980">
    <property type="entry name" value="DUF1302"/>
    <property type="match status" value="1"/>
</dbReference>
<feature type="signal peptide" evidence="2">
    <location>
        <begin position="1"/>
        <end position="33"/>
    </location>
</feature>
<name>A0A418W2C1_9PROT</name>
<accession>A0A418W2C1</accession>
<feature type="region of interest" description="Disordered" evidence="1">
    <location>
        <begin position="128"/>
        <end position="147"/>
    </location>
</feature>
<evidence type="ECO:0000256" key="2">
    <source>
        <dbReference type="SAM" id="SignalP"/>
    </source>
</evidence>
<sequence>MGGLVKTVAKRRARWARRSIACALALCAGSVLALPAAQAFEIDSGNPEVKIRWDTTAKYSAAARVKDASSTLKGSANFDDGDRNFDRGLISNRVDLLSELDVIYRGFGVRVSGAGWYDTVYNRSNDNDSPLTANQRSVSSSSFTKDTQRLHGRNAELLDAFAFGKVNIEDTTASFRVGRYALQWGESLFFGANGVAAAMAPIDIVKAQSVPNTQFKELIRPVEQVSGQWQISPDLSIGAYYQFRWEENRFAGSGSYFSASDNFGSGAERMNFGPFWATRAADIRAKNSGQGGVQARFQIGETDVGLYAMQYHDKSPQPYLRGLMTGTSLPSQFLWVYPENIRTVGASFSHTIGIFNIAGEASMRTNMPLASNAQLDLFGIVPSRFGGPTAAGDNDANPLYAVGRTAHAQLSWLASLPPSFVAEEASFLGEFACNRVLKVTKNAAALNPNANRDACNLRMVYEPSYRQALPGLDLSVPVGFGFGMGNSAALGTAVNGNRVGDLSIGLKGVYENTWQMGLSYTHYFGPEGAFVDSQNHVSFKQSLKDRDFVALTVSRTF</sequence>
<protein>
    <submittedName>
        <fullName evidence="3">DUF1302 domain-containing protein</fullName>
    </submittedName>
</protein>
<evidence type="ECO:0000313" key="3">
    <source>
        <dbReference type="EMBL" id="RJF84182.1"/>
    </source>
</evidence>
<proteinExistence type="predicted"/>
<dbReference type="EMBL" id="QYUL01000001">
    <property type="protein sequence ID" value="RJF84182.1"/>
    <property type="molecule type" value="Genomic_DNA"/>
</dbReference>
<feature type="compositionally biased region" description="Polar residues" evidence="1">
    <location>
        <begin position="128"/>
        <end position="145"/>
    </location>
</feature>
<dbReference type="OrthoDB" id="177054at2"/>
<feature type="chain" id="PRO_5019491765" evidence="2">
    <location>
        <begin position="34"/>
        <end position="557"/>
    </location>
</feature>
<comment type="caution">
    <text evidence="3">The sequence shown here is derived from an EMBL/GenBank/DDBJ whole genome shotgun (WGS) entry which is preliminary data.</text>
</comment>
<evidence type="ECO:0000256" key="1">
    <source>
        <dbReference type="SAM" id="MobiDB-lite"/>
    </source>
</evidence>
<dbReference type="AlphaFoldDB" id="A0A418W2C1"/>
<evidence type="ECO:0000313" key="4">
    <source>
        <dbReference type="Proteomes" id="UP000283458"/>
    </source>
</evidence>
<keyword evidence="2" id="KW-0732">Signal</keyword>
<dbReference type="InterPro" id="IPR010727">
    <property type="entry name" value="DUF1302"/>
</dbReference>
<dbReference type="Proteomes" id="UP000283458">
    <property type="component" value="Unassembled WGS sequence"/>
</dbReference>
<gene>
    <name evidence="3" type="ORF">D3877_06195</name>
</gene>
<keyword evidence="4" id="KW-1185">Reference proteome</keyword>